<dbReference type="EMBL" id="JAIWYP010000009">
    <property type="protein sequence ID" value="KAH3772203.1"/>
    <property type="molecule type" value="Genomic_DNA"/>
</dbReference>
<sequence length="139" mass="15509">MTRPPGSNAFQQIVTVSKLIQYIITTTGPERSKISFEQNVLTKFHEQKNIHPPGSHVFSSLNVDRTINVASRVKNALPPVGHIFQATGTIFKLDKQALPPDGHVFQPNRTNFELVQIMLGTNVLIKFYEARTINVASRG</sequence>
<dbReference type="AlphaFoldDB" id="A0A9D4IHP5"/>
<reference evidence="1" key="1">
    <citation type="journal article" date="2019" name="bioRxiv">
        <title>The Genome of the Zebra Mussel, Dreissena polymorpha: A Resource for Invasive Species Research.</title>
        <authorList>
            <person name="McCartney M.A."/>
            <person name="Auch B."/>
            <person name="Kono T."/>
            <person name="Mallez S."/>
            <person name="Zhang Y."/>
            <person name="Obille A."/>
            <person name="Becker A."/>
            <person name="Abrahante J.E."/>
            <person name="Garbe J."/>
            <person name="Badalamenti J.P."/>
            <person name="Herman A."/>
            <person name="Mangelson H."/>
            <person name="Liachko I."/>
            <person name="Sullivan S."/>
            <person name="Sone E.D."/>
            <person name="Koren S."/>
            <person name="Silverstein K.A.T."/>
            <person name="Beckman K.B."/>
            <person name="Gohl D.M."/>
        </authorList>
    </citation>
    <scope>NUCLEOTIDE SEQUENCE</scope>
    <source>
        <strain evidence="1">Duluth1</strain>
        <tissue evidence="1">Whole animal</tissue>
    </source>
</reference>
<comment type="caution">
    <text evidence="1">The sequence shown here is derived from an EMBL/GenBank/DDBJ whole genome shotgun (WGS) entry which is preliminary data.</text>
</comment>
<organism evidence="1 2">
    <name type="scientific">Dreissena polymorpha</name>
    <name type="common">Zebra mussel</name>
    <name type="synonym">Mytilus polymorpha</name>
    <dbReference type="NCBI Taxonomy" id="45954"/>
    <lineage>
        <taxon>Eukaryota</taxon>
        <taxon>Metazoa</taxon>
        <taxon>Spiralia</taxon>
        <taxon>Lophotrochozoa</taxon>
        <taxon>Mollusca</taxon>
        <taxon>Bivalvia</taxon>
        <taxon>Autobranchia</taxon>
        <taxon>Heteroconchia</taxon>
        <taxon>Euheterodonta</taxon>
        <taxon>Imparidentia</taxon>
        <taxon>Neoheterodontei</taxon>
        <taxon>Myida</taxon>
        <taxon>Dreissenoidea</taxon>
        <taxon>Dreissenidae</taxon>
        <taxon>Dreissena</taxon>
    </lineage>
</organism>
<reference evidence="1" key="2">
    <citation type="submission" date="2020-11" db="EMBL/GenBank/DDBJ databases">
        <authorList>
            <person name="McCartney M.A."/>
            <person name="Auch B."/>
            <person name="Kono T."/>
            <person name="Mallez S."/>
            <person name="Becker A."/>
            <person name="Gohl D.M."/>
            <person name="Silverstein K.A.T."/>
            <person name="Koren S."/>
            <person name="Bechman K.B."/>
            <person name="Herman A."/>
            <person name="Abrahante J.E."/>
            <person name="Garbe J."/>
        </authorList>
    </citation>
    <scope>NUCLEOTIDE SEQUENCE</scope>
    <source>
        <strain evidence="1">Duluth1</strain>
        <tissue evidence="1">Whole animal</tissue>
    </source>
</reference>
<protein>
    <submittedName>
        <fullName evidence="1">Uncharacterized protein</fullName>
    </submittedName>
</protein>
<keyword evidence="2" id="KW-1185">Reference proteome</keyword>
<proteinExistence type="predicted"/>
<accession>A0A9D4IHP5</accession>
<dbReference type="Proteomes" id="UP000828390">
    <property type="component" value="Unassembled WGS sequence"/>
</dbReference>
<gene>
    <name evidence="1" type="ORF">DPMN_173541</name>
</gene>
<evidence type="ECO:0000313" key="2">
    <source>
        <dbReference type="Proteomes" id="UP000828390"/>
    </source>
</evidence>
<name>A0A9D4IHP5_DREPO</name>
<evidence type="ECO:0000313" key="1">
    <source>
        <dbReference type="EMBL" id="KAH3772203.1"/>
    </source>
</evidence>